<sequence length="92" mass="10473">MNQELLALERNQTWDVVPLLSGKRVIGCKWVYKIKLKDDGSVDHYKARLVAKGYTQVEGVDYIERLSLLLPPLPQSLKLHSSTDVQLDDPEP</sequence>
<dbReference type="InterPro" id="IPR013103">
    <property type="entry name" value="RVT_2"/>
</dbReference>
<dbReference type="AlphaFoldDB" id="A0AAW2W7Y1"/>
<dbReference type="Pfam" id="PF07727">
    <property type="entry name" value="RVT_2"/>
    <property type="match status" value="1"/>
</dbReference>
<feature type="domain" description="Reverse transcriptase Ty1/copia-type" evidence="1">
    <location>
        <begin position="11"/>
        <end position="66"/>
    </location>
</feature>
<organism evidence="2">
    <name type="scientific">Sesamum radiatum</name>
    <name type="common">Black benniseed</name>
    <dbReference type="NCBI Taxonomy" id="300843"/>
    <lineage>
        <taxon>Eukaryota</taxon>
        <taxon>Viridiplantae</taxon>
        <taxon>Streptophyta</taxon>
        <taxon>Embryophyta</taxon>
        <taxon>Tracheophyta</taxon>
        <taxon>Spermatophyta</taxon>
        <taxon>Magnoliopsida</taxon>
        <taxon>eudicotyledons</taxon>
        <taxon>Gunneridae</taxon>
        <taxon>Pentapetalae</taxon>
        <taxon>asterids</taxon>
        <taxon>lamiids</taxon>
        <taxon>Lamiales</taxon>
        <taxon>Pedaliaceae</taxon>
        <taxon>Sesamum</taxon>
    </lineage>
</organism>
<evidence type="ECO:0000259" key="1">
    <source>
        <dbReference type="Pfam" id="PF07727"/>
    </source>
</evidence>
<accession>A0AAW2W7Y1</accession>
<dbReference type="EMBL" id="JACGWJ010000002">
    <property type="protein sequence ID" value="KAL0437399.1"/>
    <property type="molecule type" value="Genomic_DNA"/>
</dbReference>
<proteinExistence type="predicted"/>
<gene>
    <name evidence="2" type="ORF">Sradi_0447800</name>
</gene>
<reference evidence="2" key="1">
    <citation type="submission" date="2020-06" db="EMBL/GenBank/DDBJ databases">
        <authorList>
            <person name="Li T."/>
            <person name="Hu X."/>
            <person name="Zhang T."/>
            <person name="Song X."/>
            <person name="Zhang H."/>
            <person name="Dai N."/>
            <person name="Sheng W."/>
            <person name="Hou X."/>
            <person name="Wei L."/>
        </authorList>
    </citation>
    <scope>NUCLEOTIDE SEQUENCE</scope>
    <source>
        <strain evidence="2">G02</strain>
        <tissue evidence="2">Leaf</tissue>
    </source>
</reference>
<comment type="caution">
    <text evidence="2">The sequence shown here is derived from an EMBL/GenBank/DDBJ whole genome shotgun (WGS) entry which is preliminary data.</text>
</comment>
<evidence type="ECO:0000313" key="2">
    <source>
        <dbReference type="EMBL" id="KAL0437399.1"/>
    </source>
</evidence>
<reference evidence="2" key="2">
    <citation type="journal article" date="2024" name="Plant">
        <title>Genomic evolution and insights into agronomic trait innovations of Sesamum species.</title>
        <authorList>
            <person name="Miao H."/>
            <person name="Wang L."/>
            <person name="Qu L."/>
            <person name="Liu H."/>
            <person name="Sun Y."/>
            <person name="Le M."/>
            <person name="Wang Q."/>
            <person name="Wei S."/>
            <person name="Zheng Y."/>
            <person name="Lin W."/>
            <person name="Duan Y."/>
            <person name="Cao H."/>
            <person name="Xiong S."/>
            <person name="Wang X."/>
            <person name="Wei L."/>
            <person name="Li C."/>
            <person name="Ma Q."/>
            <person name="Ju M."/>
            <person name="Zhao R."/>
            <person name="Li G."/>
            <person name="Mu C."/>
            <person name="Tian Q."/>
            <person name="Mei H."/>
            <person name="Zhang T."/>
            <person name="Gao T."/>
            <person name="Zhang H."/>
        </authorList>
    </citation>
    <scope>NUCLEOTIDE SEQUENCE</scope>
    <source>
        <strain evidence="2">G02</strain>
    </source>
</reference>
<protein>
    <recommendedName>
        <fullName evidence="1">Reverse transcriptase Ty1/copia-type domain-containing protein</fullName>
    </recommendedName>
</protein>
<name>A0AAW2W7Y1_SESRA</name>